<comment type="caution">
    <text evidence="1">The sequence shown here is derived from an EMBL/GenBank/DDBJ whole genome shotgun (WGS) entry which is preliminary data.</text>
</comment>
<name>A0ABU5ZJ48_9BACL</name>
<keyword evidence="2" id="KW-1185">Reference proteome</keyword>
<reference evidence="1" key="1">
    <citation type="submission" date="2023-12" db="EMBL/GenBank/DDBJ databases">
        <title>Fervidustalea candida gen. nov., sp. nov., a novel member of the family Paenibacillaceae isolated from a geothermal area.</title>
        <authorList>
            <person name="Li W.-J."/>
            <person name="Jiao J.-Y."/>
            <person name="Chen Y."/>
        </authorList>
    </citation>
    <scope>NUCLEOTIDE SEQUENCE</scope>
    <source>
        <strain evidence="1">SYSU GA230002</strain>
    </source>
</reference>
<evidence type="ECO:0000313" key="2">
    <source>
        <dbReference type="Proteomes" id="UP001310386"/>
    </source>
</evidence>
<sequence length="88" mass="9956">MRRLPRPSSVVVLSTVKSPFARELFIEGFAIIGQVPCCSKFLSVGQPVQQSRKCLIRNGYVLRSSWSNVLVFSTIRLRRTPRSSRICS</sequence>
<dbReference type="Proteomes" id="UP001310386">
    <property type="component" value="Unassembled WGS sequence"/>
</dbReference>
<accession>A0ABU5ZJ48</accession>
<evidence type="ECO:0000313" key="1">
    <source>
        <dbReference type="EMBL" id="MEB3102536.1"/>
    </source>
</evidence>
<dbReference type="EMBL" id="JAYJLD010000018">
    <property type="protein sequence ID" value="MEB3102536.1"/>
    <property type="molecule type" value="Genomic_DNA"/>
</dbReference>
<protein>
    <submittedName>
        <fullName evidence="1">Uncharacterized protein</fullName>
    </submittedName>
</protein>
<proteinExistence type="predicted"/>
<organism evidence="1 2">
    <name type="scientific">Ferviditalea candida</name>
    <dbReference type="NCBI Taxonomy" id="3108399"/>
    <lineage>
        <taxon>Bacteria</taxon>
        <taxon>Bacillati</taxon>
        <taxon>Bacillota</taxon>
        <taxon>Bacilli</taxon>
        <taxon>Bacillales</taxon>
        <taxon>Paenibacillaceae</taxon>
        <taxon>Ferviditalea</taxon>
    </lineage>
</organism>
<gene>
    <name evidence="1" type="ORF">VF724_12770</name>
</gene>
<dbReference type="RefSeq" id="WP_371754659.1">
    <property type="nucleotide sequence ID" value="NZ_JAYJLD010000018.1"/>
</dbReference>